<keyword evidence="1" id="KW-1133">Transmembrane helix</keyword>
<dbReference type="Pfam" id="PF09946">
    <property type="entry name" value="DUF2178"/>
    <property type="match status" value="1"/>
</dbReference>
<keyword evidence="1" id="KW-0472">Membrane</keyword>
<sequence>MEEFRKKLRTKIILCRILAASLLIALIVLQVLVHRGVLRGETNMGFFVGGITVLIMNIMRMKKAVKDDAALKQWYVRNTDERTIAVQQKAGNFTSLLTLFLLCIAAIAASYINNTVYWTLGAAMGVYLLVYLGALAYYNKKM</sequence>
<evidence type="ECO:0000256" key="1">
    <source>
        <dbReference type="SAM" id="Phobius"/>
    </source>
</evidence>
<gene>
    <name evidence="2" type="ORF">IE37_01701</name>
</gene>
<dbReference type="InterPro" id="IPR019235">
    <property type="entry name" value="DUF2178_TM"/>
</dbReference>
<dbReference type="Proteomes" id="UP000245720">
    <property type="component" value="Unassembled WGS sequence"/>
</dbReference>
<feature type="transmembrane region" description="Helical" evidence="1">
    <location>
        <begin position="92"/>
        <end position="112"/>
    </location>
</feature>
<accession>A0A315XZ10</accession>
<evidence type="ECO:0000313" key="3">
    <source>
        <dbReference type="Proteomes" id="UP000245720"/>
    </source>
</evidence>
<dbReference type="AlphaFoldDB" id="A0A315XZ10"/>
<comment type="caution">
    <text evidence="2">The sequence shown here is derived from an EMBL/GenBank/DDBJ whole genome shotgun (WGS) entry which is preliminary data.</text>
</comment>
<organism evidence="2 3">
    <name type="scientific">Ruminococcus flavefaciens</name>
    <dbReference type="NCBI Taxonomy" id="1265"/>
    <lineage>
        <taxon>Bacteria</taxon>
        <taxon>Bacillati</taxon>
        <taxon>Bacillota</taxon>
        <taxon>Clostridia</taxon>
        <taxon>Eubacteriales</taxon>
        <taxon>Oscillospiraceae</taxon>
        <taxon>Ruminococcus</taxon>
    </lineage>
</organism>
<name>A0A315XZ10_RUMFL</name>
<protein>
    <submittedName>
        <fullName evidence="2">Uncharacterized protein</fullName>
    </submittedName>
</protein>
<evidence type="ECO:0000313" key="2">
    <source>
        <dbReference type="EMBL" id="PWJ12618.1"/>
    </source>
</evidence>
<feature type="transmembrane region" description="Helical" evidence="1">
    <location>
        <begin position="12"/>
        <end position="32"/>
    </location>
</feature>
<feature type="transmembrane region" description="Helical" evidence="1">
    <location>
        <begin position="118"/>
        <end position="138"/>
    </location>
</feature>
<keyword evidence="1" id="KW-0812">Transmembrane</keyword>
<reference evidence="2 3" key="1">
    <citation type="submission" date="2018-05" db="EMBL/GenBank/DDBJ databases">
        <title>The Hungate 1000. A catalogue of reference genomes from the rumen microbiome.</title>
        <authorList>
            <person name="Kelly W."/>
        </authorList>
    </citation>
    <scope>NUCLEOTIDE SEQUENCE [LARGE SCALE GENOMIC DNA]</scope>
    <source>
        <strain evidence="2 3">SAb67</strain>
    </source>
</reference>
<dbReference type="RefSeq" id="WP_109726476.1">
    <property type="nucleotide sequence ID" value="NZ_CACYST010000344.1"/>
</dbReference>
<dbReference type="OrthoDB" id="1823102at2"/>
<feature type="transmembrane region" description="Helical" evidence="1">
    <location>
        <begin position="44"/>
        <end position="61"/>
    </location>
</feature>
<proteinExistence type="predicted"/>
<dbReference type="EMBL" id="QGDI01000006">
    <property type="protein sequence ID" value="PWJ12618.1"/>
    <property type="molecule type" value="Genomic_DNA"/>
</dbReference>